<protein>
    <submittedName>
        <fullName evidence="2">Uncharacterized protein</fullName>
    </submittedName>
</protein>
<reference evidence="2" key="1">
    <citation type="submission" date="2020-09" db="EMBL/GenBank/DDBJ databases">
        <title>Genome-Enabled Discovery of Anthraquinone Biosynthesis in Senna tora.</title>
        <authorList>
            <person name="Kang S.-H."/>
            <person name="Pandey R.P."/>
            <person name="Lee C.-M."/>
            <person name="Sim J.-S."/>
            <person name="Jeong J.-T."/>
            <person name="Choi B.-S."/>
            <person name="Jung M."/>
            <person name="Ginzburg D."/>
            <person name="Zhao K."/>
            <person name="Won S.Y."/>
            <person name="Oh T.-J."/>
            <person name="Yu Y."/>
            <person name="Kim N.-H."/>
            <person name="Lee O.R."/>
            <person name="Lee T.-H."/>
            <person name="Bashyal P."/>
            <person name="Kim T.-S."/>
            <person name="Lee W.-H."/>
            <person name="Kawkins C."/>
            <person name="Kim C.-K."/>
            <person name="Kim J.S."/>
            <person name="Ahn B.O."/>
            <person name="Rhee S.Y."/>
            <person name="Sohng J.K."/>
        </authorList>
    </citation>
    <scope>NUCLEOTIDE SEQUENCE</scope>
    <source>
        <tissue evidence="2">Leaf</tissue>
    </source>
</reference>
<keyword evidence="1" id="KW-0812">Transmembrane</keyword>
<keyword evidence="1" id="KW-1133">Transmembrane helix</keyword>
<comment type="caution">
    <text evidence="2">The sequence shown here is derived from an EMBL/GenBank/DDBJ whole genome shotgun (WGS) entry which is preliminary data.</text>
</comment>
<dbReference type="EMBL" id="JAAIUW010000002">
    <property type="protein sequence ID" value="KAF7842400.1"/>
    <property type="molecule type" value="Genomic_DNA"/>
</dbReference>
<keyword evidence="1" id="KW-0472">Membrane</keyword>
<name>A0A835CJK4_9FABA</name>
<accession>A0A835CJK4</accession>
<organism evidence="2 3">
    <name type="scientific">Senna tora</name>
    <dbReference type="NCBI Taxonomy" id="362788"/>
    <lineage>
        <taxon>Eukaryota</taxon>
        <taxon>Viridiplantae</taxon>
        <taxon>Streptophyta</taxon>
        <taxon>Embryophyta</taxon>
        <taxon>Tracheophyta</taxon>
        <taxon>Spermatophyta</taxon>
        <taxon>Magnoliopsida</taxon>
        <taxon>eudicotyledons</taxon>
        <taxon>Gunneridae</taxon>
        <taxon>Pentapetalae</taxon>
        <taxon>rosids</taxon>
        <taxon>fabids</taxon>
        <taxon>Fabales</taxon>
        <taxon>Fabaceae</taxon>
        <taxon>Caesalpinioideae</taxon>
        <taxon>Cassia clade</taxon>
        <taxon>Senna</taxon>
    </lineage>
</organism>
<dbReference type="Proteomes" id="UP000634136">
    <property type="component" value="Unassembled WGS sequence"/>
</dbReference>
<evidence type="ECO:0000256" key="1">
    <source>
        <dbReference type="SAM" id="Phobius"/>
    </source>
</evidence>
<feature type="transmembrane region" description="Helical" evidence="1">
    <location>
        <begin position="94"/>
        <end position="118"/>
    </location>
</feature>
<keyword evidence="3" id="KW-1185">Reference proteome</keyword>
<dbReference type="AlphaFoldDB" id="A0A835CJK4"/>
<gene>
    <name evidence="2" type="ORF">G2W53_004698</name>
</gene>
<evidence type="ECO:0000313" key="2">
    <source>
        <dbReference type="EMBL" id="KAF7842400.1"/>
    </source>
</evidence>
<sequence>MDRHLVPLSDGPMTRIEGSDILESLEDLRPSRRTARHLVLSNDEGFSLTIESRRALRDFSSRVDALRAESPATEGASIESPHSLPMDLYWVRGFLLHMILRKNFSLLLMIMGILYLFYRFSRLCNEVYRGETPLTSFELEMKECWTLFLLGWSKPRALPLVHEDCLSPQELVVVSEIVKKLRNGFPLEKAQGVNMPWVGPLVGMVSPSKVDVGKLLIVRVMTHANKLIWRIVPSPPSLRAFGKDEPPLE</sequence>
<evidence type="ECO:0000313" key="3">
    <source>
        <dbReference type="Proteomes" id="UP000634136"/>
    </source>
</evidence>
<proteinExistence type="predicted"/>